<evidence type="ECO:0000313" key="2">
    <source>
        <dbReference type="EMBL" id="CEM11910.1"/>
    </source>
</evidence>
<dbReference type="AlphaFoldDB" id="A0A0G4FFF1"/>
<name>A0A0G4FFF1_9ALVE</name>
<sequence>MNSQDTPRGSHRQGATVSSSLPSRVPTPSSSSFFGLSQSNYKRHFPSCLSCNGEDTPVDRDSTGDGANLKLLFFHGNFIDGKICNYCCFGDYERPEGVLLIPSEDPEATGPFYSGRGGIKVDGPKLYNSVARRFLQRLLNLEDKMLVESLGDQLQETLGLTGHRKSEREAHIFAMQQRMRKGTQTKDDFTLLGCWGYVRAKFGSRARLSFNTIFQHVIELLPSQPPPALGSCCPSQDSCLEVCSFGGGPGNDIFGAMAAFELAAACADDCMSRADSIRNNLRITYRVFEWIDVWKPIVDAVSVLTNRPIHYTHADIQQPLEDHAANGEVQRLVAESKASFLFVFSFVALESLFCPQLVDGKSVFTDNLLQGLLDHFFKMDRGSTETSALQTAASTARTQKVAFLVLDAGTGKSQERLSGSLMAIQRFIGAGKSEGRFEDGLVCEVLQPDPKNLALLIHVPAVQT</sequence>
<feature type="region of interest" description="Disordered" evidence="1">
    <location>
        <begin position="1"/>
        <end position="32"/>
    </location>
</feature>
<dbReference type="EMBL" id="CDMZ01000328">
    <property type="protein sequence ID" value="CEM11910.1"/>
    <property type="molecule type" value="Genomic_DNA"/>
</dbReference>
<proteinExistence type="predicted"/>
<feature type="compositionally biased region" description="Polar residues" evidence="1">
    <location>
        <begin position="1"/>
        <end position="28"/>
    </location>
</feature>
<reference evidence="2" key="1">
    <citation type="submission" date="2014-11" db="EMBL/GenBank/DDBJ databases">
        <authorList>
            <person name="Otto D Thomas"/>
            <person name="Naeem Raeece"/>
        </authorList>
    </citation>
    <scope>NUCLEOTIDE SEQUENCE</scope>
</reference>
<organism evidence="2">
    <name type="scientific">Chromera velia CCMP2878</name>
    <dbReference type="NCBI Taxonomy" id="1169474"/>
    <lineage>
        <taxon>Eukaryota</taxon>
        <taxon>Sar</taxon>
        <taxon>Alveolata</taxon>
        <taxon>Colpodellida</taxon>
        <taxon>Chromeraceae</taxon>
        <taxon>Chromera</taxon>
    </lineage>
</organism>
<dbReference type="VEuPathDB" id="CryptoDB:Cvel_16708"/>
<protein>
    <submittedName>
        <fullName evidence="2">Uncharacterized protein</fullName>
    </submittedName>
</protein>
<gene>
    <name evidence="2" type="ORF">Cvel_16708</name>
</gene>
<accession>A0A0G4FFF1</accession>
<evidence type="ECO:0000256" key="1">
    <source>
        <dbReference type="SAM" id="MobiDB-lite"/>
    </source>
</evidence>